<name>A0ABQ5AS12_9ASTR</name>
<sequence>MSCTHRGSFDQQILNKKGVIQEVVFESLGKTGFLLGWTFLDNELPRTLVVCENMLKPWGTIKHDDATDQEFRGGNVSVILVLEFILMRGSQAQAVEKESAEDWKSLHKHSIFFFDSCCGKIASHTSFERGVALRSPKGIRRWQCSVWAVKVVLSWSSGLWNLEITEKAIDETIGIGFREFFSAFGLEGGDRIQFIRRSVVFQLSFIDERHGYSNFTVFDVNRSVRKSSAYEILLGTNSGSIPLISK</sequence>
<dbReference type="EMBL" id="BQNB010012587">
    <property type="protein sequence ID" value="GJT05451.1"/>
    <property type="molecule type" value="Genomic_DNA"/>
</dbReference>
<gene>
    <name evidence="1" type="ORF">Tco_0839913</name>
</gene>
<accession>A0ABQ5AS12</accession>
<proteinExistence type="predicted"/>
<evidence type="ECO:0000313" key="2">
    <source>
        <dbReference type="Proteomes" id="UP001151760"/>
    </source>
</evidence>
<protein>
    <submittedName>
        <fullName evidence="1">Uncharacterized protein</fullName>
    </submittedName>
</protein>
<comment type="caution">
    <text evidence="1">The sequence shown here is derived from an EMBL/GenBank/DDBJ whole genome shotgun (WGS) entry which is preliminary data.</text>
</comment>
<dbReference type="Proteomes" id="UP001151760">
    <property type="component" value="Unassembled WGS sequence"/>
</dbReference>
<evidence type="ECO:0000313" key="1">
    <source>
        <dbReference type="EMBL" id="GJT05451.1"/>
    </source>
</evidence>
<reference evidence="1" key="1">
    <citation type="journal article" date="2022" name="Int. J. Mol. Sci.">
        <title>Draft Genome of Tanacetum Coccineum: Genomic Comparison of Closely Related Tanacetum-Family Plants.</title>
        <authorList>
            <person name="Yamashiro T."/>
            <person name="Shiraishi A."/>
            <person name="Nakayama K."/>
            <person name="Satake H."/>
        </authorList>
    </citation>
    <scope>NUCLEOTIDE SEQUENCE</scope>
</reference>
<reference evidence="1" key="2">
    <citation type="submission" date="2022-01" db="EMBL/GenBank/DDBJ databases">
        <authorList>
            <person name="Yamashiro T."/>
            <person name="Shiraishi A."/>
            <person name="Satake H."/>
            <person name="Nakayama K."/>
        </authorList>
    </citation>
    <scope>NUCLEOTIDE SEQUENCE</scope>
</reference>
<organism evidence="1 2">
    <name type="scientific">Tanacetum coccineum</name>
    <dbReference type="NCBI Taxonomy" id="301880"/>
    <lineage>
        <taxon>Eukaryota</taxon>
        <taxon>Viridiplantae</taxon>
        <taxon>Streptophyta</taxon>
        <taxon>Embryophyta</taxon>
        <taxon>Tracheophyta</taxon>
        <taxon>Spermatophyta</taxon>
        <taxon>Magnoliopsida</taxon>
        <taxon>eudicotyledons</taxon>
        <taxon>Gunneridae</taxon>
        <taxon>Pentapetalae</taxon>
        <taxon>asterids</taxon>
        <taxon>campanulids</taxon>
        <taxon>Asterales</taxon>
        <taxon>Asteraceae</taxon>
        <taxon>Asteroideae</taxon>
        <taxon>Anthemideae</taxon>
        <taxon>Anthemidinae</taxon>
        <taxon>Tanacetum</taxon>
    </lineage>
</organism>
<keyword evidence="2" id="KW-1185">Reference proteome</keyword>